<reference evidence="2" key="1">
    <citation type="submission" date="2022-07" db="EMBL/GenBank/DDBJ databases">
        <title>Genome Sequence of Xylaria arbuscula.</title>
        <authorList>
            <person name="Buettner E."/>
        </authorList>
    </citation>
    <scope>NUCLEOTIDE SEQUENCE</scope>
    <source>
        <strain evidence="2">VT107</strain>
    </source>
</reference>
<evidence type="ECO:0000256" key="1">
    <source>
        <dbReference type="SAM" id="MobiDB-lite"/>
    </source>
</evidence>
<accession>A0A9W8NAK7</accession>
<comment type="caution">
    <text evidence="2">The sequence shown here is derived from an EMBL/GenBank/DDBJ whole genome shotgun (WGS) entry which is preliminary data.</text>
</comment>
<gene>
    <name evidence="2" type="ORF">NPX13_g7416</name>
</gene>
<dbReference type="AlphaFoldDB" id="A0A9W8NAK7"/>
<organism evidence="2 3">
    <name type="scientific">Xylaria arbuscula</name>
    <dbReference type="NCBI Taxonomy" id="114810"/>
    <lineage>
        <taxon>Eukaryota</taxon>
        <taxon>Fungi</taxon>
        <taxon>Dikarya</taxon>
        <taxon>Ascomycota</taxon>
        <taxon>Pezizomycotina</taxon>
        <taxon>Sordariomycetes</taxon>
        <taxon>Xylariomycetidae</taxon>
        <taxon>Xylariales</taxon>
        <taxon>Xylariaceae</taxon>
        <taxon>Xylaria</taxon>
    </lineage>
</organism>
<sequence>MASITPLRCARSPSHASSADNPKMRRLEATGIVVSLRSAEPPYSEIAQNALEAFVHESRPRLAFPVAYSFDTVRGWVRSRIGGNEHIRISVGPPDPTHSHAMEMDEIDGIDA</sequence>
<protein>
    <submittedName>
        <fullName evidence="2">Uncharacterized protein</fullName>
    </submittedName>
</protein>
<evidence type="ECO:0000313" key="2">
    <source>
        <dbReference type="EMBL" id="KAJ3565679.1"/>
    </source>
</evidence>
<name>A0A9W8NAK7_9PEZI</name>
<dbReference type="Proteomes" id="UP001148614">
    <property type="component" value="Unassembled WGS sequence"/>
</dbReference>
<keyword evidence="3" id="KW-1185">Reference proteome</keyword>
<feature type="region of interest" description="Disordered" evidence="1">
    <location>
        <begin position="87"/>
        <end position="112"/>
    </location>
</feature>
<proteinExistence type="predicted"/>
<evidence type="ECO:0000313" key="3">
    <source>
        <dbReference type="Proteomes" id="UP001148614"/>
    </source>
</evidence>
<dbReference type="EMBL" id="JANPWZ010001455">
    <property type="protein sequence ID" value="KAJ3565679.1"/>
    <property type="molecule type" value="Genomic_DNA"/>
</dbReference>
<feature type="region of interest" description="Disordered" evidence="1">
    <location>
        <begin position="1"/>
        <end position="24"/>
    </location>
</feature>